<dbReference type="AlphaFoldDB" id="A0A381L466"/>
<feature type="region of interest" description="Disordered" evidence="1">
    <location>
        <begin position="278"/>
        <end position="336"/>
    </location>
</feature>
<keyword evidence="2" id="KW-0472">Membrane</keyword>
<feature type="compositionally biased region" description="Basic and acidic residues" evidence="1">
    <location>
        <begin position="314"/>
        <end position="332"/>
    </location>
</feature>
<reference evidence="3" key="1">
    <citation type="submission" date="2018-07" db="EMBL/GenBank/DDBJ databases">
        <authorList>
            <person name="Quirk P.G."/>
            <person name="Krulwich T.A."/>
        </authorList>
    </citation>
    <scope>NUCLEOTIDE SEQUENCE</scope>
    <source>
        <strain evidence="3">96224</strain>
    </source>
</reference>
<gene>
    <name evidence="3" type="ORF">BGT96224V2_LOCUS1841</name>
</gene>
<organism evidence="3">
    <name type="scientific">Blumeria graminis f. sp. tritici 96224</name>
    <dbReference type="NCBI Taxonomy" id="1268274"/>
    <lineage>
        <taxon>Eukaryota</taxon>
        <taxon>Fungi</taxon>
        <taxon>Dikarya</taxon>
        <taxon>Ascomycota</taxon>
        <taxon>Pezizomycotina</taxon>
        <taxon>Leotiomycetes</taxon>
        <taxon>Erysiphales</taxon>
        <taxon>Erysiphaceae</taxon>
        <taxon>Blumeria</taxon>
    </lineage>
</organism>
<sequence length="432" mass="45869">MIFPAETPAPSANPTANPKLEQKTVDASICGWVGGRADAPALCSAGSTCVRDVEHQYVGCCGTSGSCSAGIYTSCLDRNSMGWSAPGGIQSNGVYTCSANSECYRNTYAGGYYQYGCGESAWAAQVETTYSGQPTNLVLDLVYSTITFAGATSESTLTASTTTSSATSLPLSTSHLPTIPVYTASASSIASASSETKRPPPGAIAGIIIAAVNGAAIIVALGLWLCRRRRKRGRKVASVRPRSNPDISRGLRILETISIMSPLKTVLPKSYRAARSTLPAPRASLPQPPPYISPNQQESRQLQSLFIDNSETDENAHETRTNTGARNEDRSLNPEPEIGLAISSDRQSLLRLPVMLNTDDSPSAIDWLPESSSSSECDFYENSTVPASPVSEEYEASFANSAGTITHPGRGNKARYHLVDEVIHGETSVERN</sequence>
<protein>
    <submittedName>
        <fullName evidence="3">Bgt-3377</fullName>
    </submittedName>
</protein>
<evidence type="ECO:0000256" key="2">
    <source>
        <dbReference type="SAM" id="Phobius"/>
    </source>
</evidence>
<feature type="compositionally biased region" description="Polar residues" evidence="1">
    <location>
        <begin position="293"/>
        <end position="309"/>
    </location>
</feature>
<dbReference type="EMBL" id="UIGY01000028">
    <property type="protein sequence ID" value="SUZ08698.1"/>
    <property type="molecule type" value="Genomic_DNA"/>
</dbReference>
<accession>A0A381L466</accession>
<evidence type="ECO:0000256" key="1">
    <source>
        <dbReference type="SAM" id="MobiDB-lite"/>
    </source>
</evidence>
<keyword evidence="2" id="KW-0812">Transmembrane</keyword>
<proteinExistence type="predicted"/>
<name>A0A381L466_BLUGR</name>
<keyword evidence="2" id="KW-1133">Transmembrane helix</keyword>
<dbReference type="OrthoDB" id="5386093at2759"/>
<evidence type="ECO:0000313" key="3">
    <source>
        <dbReference type="EMBL" id="SUZ08698.1"/>
    </source>
</evidence>
<feature type="transmembrane region" description="Helical" evidence="2">
    <location>
        <begin position="203"/>
        <end position="225"/>
    </location>
</feature>